<feature type="region of interest" description="Disordered" evidence="1">
    <location>
        <begin position="195"/>
        <end position="215"/>
    </location>
</feature>
<evidence type="ECO:0000256" key="1">
    <source>
        <dbReference type="SAM" id="MobiDB-lite"/>
    </source>
</evidence>
<dbReference type="Proteomes" id="UP000230750">
    <property type="component" value="Unassembled WGS sequence"/>
</dbReference>
<sequence>MYILKKQSKLIVFLPDGLLEMANICRIWHRHGGSGGGRAVGHVRHRPLHVRHLQYIRQQREGPEGNYRPALSRDVYSVEGVNISGILRIESLEANNYIPPSYSQCVHSTPNSPIESEVFLSPAHSNQSVRAWHQLQRAQRTPDSPPPTYDAIIGICKQCSQLRRGGRNKMRHMKSLGSEPALIRYTRGQQILFSDQRPISLPTTPQDDIEMQEVR</sequence>
<dbReference type="AlphaFoldDB" id="A0A2G8JPP6"/>
<dbReference type="EMBL" id="MRZV01001465">
    <property type="protein sequence ID" value="PIK37703.1"/>
    <property type="molecule type" value="Genomic_DNA"/>
</dbReference>
<accession>A0A2G8JPP6</accession>
<keyword evidence="3" id="KW-1185">Reference proteome</keyword>
<name>A0A2G8JPP6_STIJA</name>
<evidence type="ECO:0000313" key="2">
    <source>
        <dbReference type="EMBL" id="PIK37703.1"/>
    </source>
</evidence>
<organism evidence="2 3">
    <name type="scientific">Stichopus japonicus</name>
    <name type="common">Sea cucumber</name>
    <dbReference type="NCBI Taxonomy" id="307972"/>
    <lineage>
        <taxon>Eukaryota</taxon>
        <taxon>Metazoa</taxon>
        <taxon>Echinodermata</taxon>
        <taxon>Eleutherozoa</taxon>
        <taxon>Echinozoa</taxon>
        <taxon>Holothuroidea</taxon>
        <taxon>Aspidochirotacea</taxon>
        <taxon>Aspidochirotida</taxon>
        <taxon>Stichopodidae</taxon>
        <taxon>Apostichopus</taxon>
    </lineage>
</organism>
<gene>
    <name evidence="2" type="ORF">BSL78_25461</name>
</gene>
<proteinExistence type="predicted"/>
<evidence type="ECO:0000313" key="3">
    <source>
        <dbReference type="Proteomes" id="UP000230750"/>
    </source>
</evidence>
<protein>
    <submittedName>
        <fullName evidence="2">Uncharacterized protein</fullName>
    </submittedName>
</protein>
<reference evidence="2 3" key="1">
    <citation type="journal article" date="2017" name="PLoS Biol.">
        <title>The sea cucumber genome provides insights into morphological evolution and visceral regeneration.</title>
        <authorList>
            <person name="Zhang X."/>
            <person name="Sun L."/>
            <person name="Yuan J."/>
            <person name="Sun Y."/>
            <person name="Gao Y."/>
            <person name="Zhang L."/>
            <person name="Li S."/>
            <person name="Dai H."/>
            <person name="Hamel J.F."/>
            <person name="Liu C."/>
            <person name="Yu Y."/>
            <person name="Liu S."/>
            <person name="Lin W."/>
            <person name="Guo K."/>
            <person name="Jin S."/>
            <person name="Xu P."/>
            <person name="Storey K.B."/>
            <person name="Huan P."/>
            <person name="Zhang T."/>
            <person name="Zhou Y."/>
            <person name="Zhang J."/>
            <person name="Lin C."/>
            <person name="Li X."/>
            <person name="Xing L."/>
            <person name="Huo D."/>
            <person name="Sun M."/>
            <person name="Wang L."/>
            <person name="Mercier A."/>
            <person name="Li F."/>
            <person name="Yang H."/>
            <person name="Xiang J."/>
        </authorList>
    </citation>
    <scope>NUCLEOTIDE SEQUENCE [LARGE SCALE GENOMIC DNA]</scope>
    <source>
        <strain evidence="2">Shaxun</strain>
        <tissue evidence="2">Muscle</tissue>
    </source>
</reference>
<comment type="caution">
    <text evidence="2">The sequence shown here is derived from an EMBL/GenBank/DDBJ whole genome shotgun (WGS) entry which is preliminary data.</text>
</comment>
<dbReference type="OrthoDB" id="10062576at2759"/>